<comment type="caution">
    <text evidence="1">The sequence shown here is derived from an EMBL/GenBank/DDBJ whole genome shotgun (WGS) entry which is preliminary data.</text>
</comment>
<accession>A0A645C690</accession>
<evidence type="ECO:0000313" key="1">
    <source>
        <dbReference type="EMBL" id="MPM72888.1"/>
    </source>
</evidence>
<organism evidence="1">
    <name type="scientific">bioreactor metagenome</name>
    <dbReference type="NCBI Taxonomy" id="1076179"/>
    <lineage>
        <taxon>unclassified sequences</taxon>
        <taxon>metagenomes</taxon>
        <taxon>ecological metagenomes</taxon>
    </lineage>
</organism>
<sequence length="47" mass="5300">MFRAHGIAADIPDHAENRTNNCRLFPANLGCEHCGGNHEHRNEQHAH</sequence>
<gene>
    <name evidence="1" type="ORF">SDC9_119864</name>
</gene>
<dbReference type="EMBL" id="VSSQ01025022">
    <property type="protein sequence ID" value="MPM72888.1"/>
    <property type="molecule type" value="Genomic_DNA"/>
</dbReference>
<name>A0A645C690_9ZZZZ</name>
<protein>
    <submittedName>
        <fullName evidence="1">Uncharacterized protein</fullName>
    </submittedName>
</protein>
<reference evidence="1" key="1">
    <citation type="submission" date="2019-08" db="EMBL/GenBank/DDBJ databases">
        <authorList>
            <person name="Kucharzyk K."/>
            <person name="Murdoch R.W."/>
            <person name="Higgins S."/>
            <person name="Loffler F."/>
        </authorList>
    </citation>
    <scope>NUCLEOTIDE SEQUENCE</scope>
</reference>
<dbReference type="AlphaFoldDB" id="A0A645C690"/>
<proteinExistence type="predicted"/>